<dbReference type="Gene3D" id="3.30.420.40">
    <property type="match status" value="2"/>
</dbReference>
<proteinExistence type="inferred from homology"/>
<keyword evidence="5" id="KW-1185">Reference proteome</keyword>
<dbReference type="EMBL" id="BAABGF010000004">
    <property type="protein sequence ID" value="GAA4533816.1"/>
    <property type="molecule type" value="Genomic_DNA"/>
</dbReference>
<feature type="domain" description="Carbamoyltransferase C-terminal" evidence="3">
    <location>
        <begin position="413"/>
        <end position="584"/>
    </location>
</feature>
<dbReference type="Gene3D" id="3.90.870.20">
    <property type="entry name" value="Carbamoyltransferase, C-terminal domain"/>
    <property type="match status" value="1"/>
</dbReference>
<evidence type="ECO:0000256" key="1">
    <source>
        <dbReference type="ARBA" id="ARBA00006129"/>
    </source>
</evidence>
<name>A0ABP8RB40_9MYCO</name>
<dbReference type="InterPro" id="IPR038152">
    <property type="entry name" value="Carbam_trans_C_sf"/>
</dbReference>
<evidence type="ECO:0000259" key="2">
    <source>
        <dbReference type="Pfam" id="PF02543"/>
    </source>
</evidence>
<dbReference type="Pfam" id="PF02543">
    <property type="entry name" value="Carbam_trans_N"/>
    <property type="match status" value="2"/>
</dbReference>
<accession>A0ABP8RB40</accession>
<gene>
    <name evidence="4" type="ORF">GCM10023161_05210</name>
</gene>
<evidence type="ECO:0000313" key="5">
    <source>
        <dbReference type="Proteomes" id="UP001501417"/>
    </source>
</evidence>
<dbReference type="InterPro" id="IPR043129">
    <property type="entry name" value="ATPase_NBD"/>
</dbReference>
<feature type="domain" description="Carbamoyltransferase" evidence="2">
    <location>
        <begin position="34"/>
        <end position="86"/>
    </location>
</feature>
<reference evidence="5" key="1">
    <citation type="journal article" date="2019" name="Int. J. Syst. Evol. Microbiol.">
        <title>The Global Catalogue of Microorganisms (GCM) 10K type strain sequencing project: providing services to taxonomists for standard genome sequencing and annotation.</title>
        <authorList>
            <consortium name="The Broad Institute Genomics Platform"/>
            <consortium name="The Broad Institute Genome Sequencing Center for Infectious Disease"/>
            <person name="Wu L."/>
            <person name="Ma J."/>
        </authorList>
    </citation>
    <scope>NUCLEOTIDE SEQUENCE [LARGE SCALE GENOMIC DNA]</scope>
    <source>
        <strain evidence="5">JCM 17782</strain>
    </source>
</reference>
<dbReference type="RefSeq" id="WP_264044921.1">
    <property type="nucleotide sequence ID" value="NZ_BAABGF010000004.1"/>
</dbReference>
<dbReference type="SUPFAM" id="SSF53067">
    <property type="entry name" value="Actin-like ATPase domain"/>
    <property type="match status" value="1"/>
</dbReference>
<dbReference type="Proteomes" id="UP001501417">
    <property type="component" value="Unassembled WGS sequence"/>
</dbReference>
<dbReference type="InterPro" id="IPR003696">
    <property type="entry name" value="Carbtransf_dom"/>
</dbReference>
<evidence type="ECO:0000259" key="3">
    <source>
        <dbReference type="Pfam" id="PF16861"/>
    </source>
</evidence>
<comment type="caution">
    <text evidence="4">The sequence shown here is derived from an EMBL/GenBank/DDBJ whole genome shotgun (WGS) entry which is preliminary data.</text>
</comment>
<evidence type="ECO:0000313" key="4">
    <source>
        <dbReference type="EMBL" id="GAA4533816.1"/>
    </source>
</evidence>
<organism evidence="4 5">
    <name type="scientific">Mycobacterium paraffinicum</name>
    <dbReference type="NCBI Taxonomy" id="53378"/>
    <lineage>
        <taxon>Bacteria</taxon>
        <taxon>Bacillati</taxon>
        <taxon>Actinomycetota</taxon>
        <taxon>Actinomycetes</taxon>
        <taxon>Mycobacteriales</taxon>
        <taxon>Mycobacteriaceae</taxon>
        <taxon>Mycobacterium</taxon>
    </lineage>
</organism>
<dbReference type="InterPro" id="IPR031730">
    <property type="entry name" value="Carbam_trans_C"/>
</dbReference>
<comment type="similarity">
    <text evidence="1">Belongs to the NodU/CmcH family.</text>
</comment>
<dbReference type="PANTHER" id="PTHR34847:SF1">
    <property type="entry name" value="NODULATION PROTEIN U"/>
    <property type="match status" value="1"/>
</dbReference>
<dbReference type="Pfam" id="PF16861">
    <property type="entry name" value="Carbam_trans_C"/>
    <property type="match status" value="1"/>
</dbReference>
<dbReference type="InterPro" id="IPR051338">
    <property type="entry name" value="NodU/CmcH_Carbamoyltrnsfr"/>
</dbReference>
<feature type="domain" description="Carbamoyltransferase" evidence="2">
    <location>
        <begin position="133"/>
        <end position="357"/>
    </location>
</feature>
<protein>
    <submittedName>
        <fullName evidence="4">Carbamoyltransferase C-terminal domain-containing protein</fullName>
    </submittedName>
</protein>
<sequence length="586" mass="65127">MNILGISGFENSMPFKRAHWPSLDEREYRISQGHDAAAALVVDGRVIAAAAEERFNREKHSARFPLRAIDYCLSEAGLALEDVDELAHGFDYEPFQPLFSLDPDAADLYREVYCREALLRLVERDLPGFPVERVHHVGHHLAHAASSYFTSGFDECLVVVIDGMGEVVSATVYRARARRLEKLHEISAAHSIGILYSLVTLHLGFNFGADEYKIMGLAPYGDPERFQAFFEQAIDLRPNGSIRIPPLALNRSREERENHLATRRHLTEHLGPPRMPDDPITDDHRDVAAGLQAGLDRAIEHLCGHFGRQTGLRKLAMAGGVALNCTSNGKLRRSGLFDDIYIQPAAGDDGSALGAALYRTSLRDGGLPNRRFPVPFLGPAPTPDAIESTIAEAGDRIEVQRFDGLEPACERAAELIRDGHVLAWYRGRMEFGPRALGHRSILADPGHPEMRDRINLMVKMREAFRPFAPAVTIEQVDRWFEVPPMTELAYMIITADVRQEHRAQLPAVTHVNGSARVQTVSKQDNASFHTLLGAVGRATGREMVLNTSFNVKGQPIVNTPTEAMETFLGTGIEYLFLENILISRAR</sequence>
<dbReference type="PANTHER" id="PTHR34847">
    <property type="entry name" value="NODULATION PROTEIN U"/>
    <property type="match status" value="1"/>
</dbReference>